<evidence type="ECO:0000259" key="2">
    <source>
        <dbReference type="Pfam" id="PF20469"/>
    </source>
</evidence>
<dbReference type="InterPro" id="IPR027417">
    <property type="entry name" value="P-loop_NTPase"/>
</dbReference>
<evidence type="ECO:0000259" key="1">
    <source>
        <dbReference type="Pfam" id="PF13304"/>
    </source>
</evidence>
<reference evidence="3" key="1">
    <citation type="submission" date="2022-08" db="UniProtKB">
        <authorList>
            <consortium name="EnsemblMetazoa"/>
        </authorList>
    </citation>
    <scope>IDENTIFICATION</scope>
    <source>
        <strain evidence="3">05x7-T-G4-1.051#20</strain>
    </source>
</reference>
<organism evidence="3 4">
    <name type="scientific">Magallana gigas</name>
    <name type="common">Pacific oyster</name>
    <name type="synonym">Crassostrea gigas</name>
    <dbReference type="NCBI Taxonomy" id="29159"/>
    <lineage>
        <taxon>Eukaryota</taxon>
        <taxon>Metazoa</taxon>
        <taxon>Spiralia</taxon>
        <taxon>Lophotrochozoa</taxon>
        <taxon>Mollusca</taxon>
        <taxon>Bivalvia</taxon>
        <taxon>Autobranchia</taxon>
        <taxon>Pteriomorphia</taxon>
        <taxon>Ostreida</taxon>
        <taxon>Ostreoidea</taxon>
        <taxon>Ostreidae</taxon>
        <taxon>Magallana</taxon>
    </lineage>
</organism>
<dbReference type="InterPro" id="IPR051396">
    <property type="entry name" value="Bact_Antivir_Def_Nuclease"/>
</dbReference>
<protein>
    <recommendedName>
        <fullName evidence="5">ATPase AAA-type core domain-containing protein</fullName>
    </recommendedName>
</protein>
<dbReference type="InterPro" id="IPR003959">
    <property type="entry name" value="ATPase_AAA_core"/>
</dbReference>
<evidence type="ECO:0008006" key="5">
    <source>
        <dbReference type="Google" id="ProtNLM"/>
    </source>
</evidence>
<keyword evidence="4" id="KW-1185">Reference proteome</keyword>
<dbReference type="Pfam" id="PF20469">
    <property type="entry name" value="OLD-like_TOPRIM"/>
    <property type="match status" value="1"/>
</dbReference>
<dbReference type="InterPro" id="IPR034139">
    <property type="entry name" value="TOPRIM_OLD"/>
</dbReference>
<accession>A0A8W8HYM4</accession>
<dbReference type="GO" id="GO:0016887">
    <property type="term" value="F:ATP hydrolysis activity"/>
    <property type="evidence" value="ECO:0007669"/>
    <property type="project" value="InterPro"/>
</dbReference>
<dbReference type="AlphaFoldDB" id="A0A8W8HYM4"/>
<feature type="domain" description="ATPase AAA-type core" evidence="1">
    <location>
        <begin position="86"/>
        <end position="388"/>
    </location>
</feature>
<feature type="domain" description="OLD protein-like TOPRIM" evidence="2">
    <location>
        <begin position="433"/>
        <end position="508"/>
    </location>
</feature>
<dbReference type="PANTHER" id="PTHR43581:SF2">
    <property type="entry name" value="EXCINUCLEASE ATPASE SUBUNIT"/>
    <property type="match status" value="1"/>
</dbReference>
<proteinExistence type="predicted"/>
<dbReference type="Proteomes" id="UP000005408">
    <property type="component" value="Unassembled WGS sequence"/>
</dbReference>
<dbReference type="SUPFAM" id="SSF52540">
    <property type="entry name" value="P-loop containing nucleoside triphosphate hydrolases"/>
    <property type="match status" value="1"/>
</dbReference>
<dbReference type="PANTHER" id="PTHR43581">
    <property type="entry name" value="ATP/GTP PHOSPHATASE"/>
    <property type="match status" value="1"/>
</dbReference>
<evidence type="ECO:0000313" key="3">
    <source>
        <dbReference type="EnsemblMetazoa" id="G11704.1:cds"/>
    </source>
</evidence>
<name>A0A8W8HYM4_MAGGI</name>
<dbReference type="GO" id="GO:0005524">
    <property type="term" value="F:ATP binding"/>
    <property type="evidence" value="ECO:0007669"/>
    <property type="project" value="InterPro"/>
</dbReference>
<evidence type="ECO:0000313" key="4">
    <source>
        <dbReference type="Proteomes" id="UP000005408"/>
    </source>
</evidence>
<sequence length="644" mass="74095">MDEGTGSGSCGTDILILCRKLSRKPNRFINIFKMLKSIVFKNVVHFKDKTVIALHTSSELQKEESSPSKIPKPNVQEEITDNCNALNIFVGANFCGKSTVLELIRRCMTKEINVTETTLFDSKSIAYAFCKFDLHPYEEILSGIIKKPDEVLYKVIMYSDKTRTYLKFLDSDKTTYEYQLEESVQGIIDTIFRKNKDIDSILQLLLNQINSKRRRENEVSSTSKPNWKSIEDKYIATFPLRGIGSVQWTKSKNIGDDDNNYRTACVRAEVISTLLSKEHKSDIDEEREQKIFKFITYPEEFKFELLSDGKVVVKHEASTSPLLKTSEGILEAKLTSLLLAHKDIQTLCLEDPDRGMHPQMIERLKKVLYRYALNKTIIVVTHSHYFIDTYTINKTHVFFRKKADESYVCSVRNAGHSKELSRVSDMETLRILLFATKVLLVEGASDREVVQGILTQHRLLKEGDSSGDDFTNISSHQIITIGGCENAGKVRKFCNFINLPCLCLLDRDKPLKVTNGIITDIWGIKDQVLKRDLTKRYVDKELQLFLSCDKDFETFLEALKSKEKIFIWKCGDLEDAILSSPSSQNDIARSLNMEDVTKSKLKSKIRERLEEGERKAFYTELIKVDEIKRFIAFMEEEENELKRK</sequence>
<dbReference type="Gene3D" id="3.40.50.300">
    <property type="entry name" value="P-loop containing nucleotide triphosphate hydrolases"/>
    <property type="match status" value="1"/>
</dbReference>
<dbReference type="EnsemblMetazoa" id="G11704.1">
    <property type="protein sequence ID" value="G11704.1:cds"/>
    <property type="gene ID" value="G11704"/>
</dbReference>
<dbReference type="Pfam" id="PF13304">
    <property type="entry name" value="AAA_21"/>
    <property type="match status" value="1"/>
</dbReference>